<dbReference type="Proteomes" id="UP000800039">
    <property type="component" value="Unassembled WGS sequence"/>
</dbReference>
<dbReference type="RefSeq" id="XP_040784298.1">
    <property type="nucleotide sequence ID" value="XM_040934014.1"/>
</dbReference>
<comment type="caution">
    <text evidence="1">The sequence shown here is derived from an EMBL/GenBank/DDBJ whole genome shotgun (WGS) entry which is preliminary data.</text>
</comment>
<organism evidence="1 2">
    <name type="scientific">Cucurbitaria berberidis CBS 394.84</name>
    <dbReference type="NCBI Taxonomy" id="1168544"/>
    <lineage>
        <taxon>Eukaryota</taxon>
        <taxon>Fungi</taxon>
        <taxon>Dikarya</taxon>
        <taxon>Ascomycota</taxon>
        <taxon>Pezizomycotina</taxon>
        <taxon>Dothideomycetes</taxon>
        <taxon>Pleosporomycetidae</taxon>
        <taxon>Pleosporales</taxon>
        <taxon>Pleosporineae</taxon>
        <taxon>Cucurbitariaceae</taxon>
        <taxon>Cucurbitaria</taxon>
    </lineage>
</organism>
<protein>
    <submittedName>
        <fullName evidence="1">Uncharacterized protein</fullName>
    </submittedName>
</protein>
<dbReference type="GeneID" id="63851265"/>
<sequence>MYLEDARRRLWAADRTQTLPKSVNPPSSCLCHLRVFQACAKQCHDEACDVCRWWVG</sequence>
<accession>A0A9P4GAL7</accession>
<keyword evidence="2" id="KW-1185">Reference proteome</keyword>
<dbReference type="AlphaFoldDB" id="A0A9P4GAL7"/>
<evidence type="ECO:0000313" key="1">
    <source>
        <dbReference type="EMBL" id="KAF1841735.1"/>
    </source>
</evidence>
<proteinExistence type="predicted"/>
<dbReference type="EMBL" id="ML976618">
    <property type="protein sequence ID" value="KAF1841735.1"/>
    <property type="molecule type" value="Genomic_DNA"/>
</dbReference>
<name>A0A9P4GAL7_9PLEO</name>
<evidence type="ECO:0000313" key="2">
    <source>
        <dbReference type="Proteomes" id="UP000800039"/>
    </source>
</evidence>
<gene>
    <name evidence="1" type="ORF">K460DRAFT_369739</name>
</gene>
<reference evidence="1" key="1">
    <citation type="submission" date="2020-01" db="EMBL/GenBank/DDBJ databases">
        <authorList>
            <consortium name="DOE Joint Genome Institute"/>
            <person name="Haridas S."/>
            <person name="Albert R."/>
            <person name="Binder M."/>
            <person name="Bloem J."/>
            <person name="Labutti K."/>
            <person name="Salamov A."/>
            <person name="Andreopoulos B."/>
            <person name="Baker S.E."/>
            <person name="Barry K."/>
            <person name="Bills G."/>
            <person name="Bluhm B.H."/>
            <person name="Cannon C."/>
            <person name="Castanera R."/>
            <person name="Culley D.E."/>
            <person name="Daum C."/>
            <person name="Ezra D."/>
            <person name="Gonzalez J.B."/>
            <person name="Henrissat B."/>
            <person name="Kuo A."/>
            <person name="Liang C."/>
            <person name="Lipzen A."/>
            <person name="Lutzoni F."/>
            <person name="Magnuson J."/>
            <person name="Mondo S."/>
            <person name="Nolan M."/>
            <person name="Ohm R."/>
            <person name="Pangilinan J."/>
            <person name="Park H.-J."/>
            <person name="Ramirez L."/>
            <person name="Alfaro M."/>
            <person name="Sun H."/>
            <person name="Tritt A."/>
            <person name="Yoshinaga Y."/>
            <person name="Zwiers L.-H."/>
            <person name="Turgeon B.G."/>
            <person name="Goodwin S.B."/>
            <person name="Spatafora J.W."/>
            <person name="Crous P.W."/>
            <person name="Grigoriev I.V."/>
        </authorList>
    </citation>
    <scope>NUCLEOTIDE SEQUENCE</scope>
    <source>
        <strain evidence="1">CBS 394.84</strain>
    </source>
</reference>